<proteinExistence type="predicted"/>
<sequence length="60" mass="6784">MNNDTIKALRERVQNDDLLTKEEQLEALRSLHRANRRIQAAKKAGYRELPQGAWVGPAAA</sequence>
<organism evidence="1 2">
    <name type="scientific">Enterovirga rhinocerotis</name>
    <dbReference type="NCBI Taxonomy" id="1339210"/>
    <lineage>
        <taxon>Bacteria</taxon>
        <taxon>Pseudomonadati</taxon>
        <taxon>Pseudomonadota</taxon>
        <taxon>Alphaproteobacteria</taxon>
        <taxon>Hyphomicrobiales</taxon>
        <taxon>Methylobacteriaceae</taxon>
        <taxon>Enterovirga</taxon>
    </lineage>
</organism>
<accession>A0A4R7BT58</accession>
<evidence type="ECO:0000313" key="2">
    <source>
        <dbReference type="Proteomes" id="UP000295122"/>
    </source>
</evidence>
<name>A0A4R7BT58_9HYPH</name>
<dbReference type="EMBL" id="SNZR01000014">
    <property type="protein sequence ID" value="TDR88900.1"/>
    <property type="molecule type" value="Genomic_DNA"/>
</dbReference>
<keyword evidence="2" id="KW-1185">Reference proteome</keyword>
<dbReference type="Proteomes" id="UP000295122">
    <property type="component" value="Unassembled WGS sequence"/>
</dbReference>
<gene>
    <name evidence="1" type="ORF">EV668_3385</name>
</gene>
<reference evidence="1 2" key="1">
    <citation type="submission" date="2019-03" db="EMBL/GenBank/DDBJ databases">
        <title>Genomic Encyclopedia of Type Strains, Phase IV (KMG-IV): sequencing the most valuable type-strain genomes for metagenomic binning, comparative biology and taxonomic classification.</title>
        <authorList>
            <person name="Goeker M."/>
        </authorList>
    </citation>
    <scope>NUCLEOTIDE SEQUENCE [LARGE SCALE GENOMIC DNA]</scope>
    <source>
        <strain evidence="1 2">DSM 25903</strain>
    </source>
</reference>
<dbReference type="RefSeq" id="WP_133772182.1">
    <property type="nucleotide sequence ID" value="NZ_SNZR01000014.1"/>
</dbReference>
<comment type="caution">
    <text evidence="1">The sequence shown here is derived from an EMBL/GenBank/DDBJ whole genome shotgun (WGS) entry which is preliminary data.</text>
</comment>
<evidence type="ECO:0000313" key="1">
    <source>
        <dbReference type="EMBL" id="TDR88900.1"/>
    </source>
</evidence>
<evidence type="ECO:0008006" key="3">
    <source>
        <dbReference type="Google" id="ProtNLM"/>
    </source>
</evidence>
<protein>
    <recommendedName>
        <fullName evidence="3">Transcriptional regulator</fullName>
    </recommendedName>
</protein>
<dbReference type="AlphaFoldDB" id="A0A4R7BT58"/>